<reference evidence="11 12" key="1">
    <citation type="submission" date="2017-01" db="EMBL/GenBank/DDBJ databases">
        <title>Novel large sulfur bacteria in the metagenomes of groundwater-fed chemosynthetic microbial mats in the Lake Huron basin.</title>
        <authorList>
            <person name="Sharrar A.M."/>
            <person name="Flood B.E."/>
            <person name="Bailey J.V."/>
            <person name="Jones D.S."/>
            <person name="Biddanda B."/>
            <person name="Ruberg S.A."/>
            <person name="Marcus D.N."/>
            <person name="Dick G.J."/>
        </authorList>
    </citation>
    <scope>NUCLEOTIDE SEQUENCE [LARGE SCALE GENOMIC DNA]</scope>
    <source>
        <strain evidence="11">A8</strain>
    </source>
</reference>
<feature type="modified residue" description="FMN phosphoryl threonine" evidence="10">
    <location>
        <position position="186"/>
    </location>
</feature>
<keyword evidence="8 10" id="KW-1133">Transmembrane helix</keyword>
<evidence type="ECO:0000256" key="7">
    <source>
        <dbReference type="ARBA" id="ARBA00022982"/>
    </source>
</evidence>
<feature type="transmembrane region" description="Helical" evidence="10">
    <location>
        <begin position="126"/>
        <end position="148"/>
    </location>
</feature>
<keyword evidence="4 10" id="KW-0288">FMN</keyword>
<evidence type="ECO:0000256" key="6">
    <source>
        <dbReference type="ARBA" id="ARBA00022967"/>
    </source>
</evidence>
<evidence type="ECO:0000256" key="9">
    <source>
        <dbReference type="ARBA" id="ARBA00023136"/>
    </source>
</evidence>
<feature type="transmembrane region" description="Helical" evidence="10">
    <location>
        <begin position="96"/>
        <end position="114"/>
    </location>
</feature>
<evidence type="ECO:0000256" key="2">
    <source>
        <dbReference type="ARBA" id="ARBA00022553"/>
    </source>
</evidence>
<dbReference type="NCBIfam" id="TIGR01946">
    <property type="entry name" value="rnfD"/>
    <property type="match status" value="1"/>
</dbReference>
<evidence type="ECO:0000256" key="1">
    <source>
        <dbReference type="ARBA" id="ARBA00022448"/>
    </source>
</evidence>
<feature type="transmembrane region" description="Helical" evidence="10">
    <location>
        <begin position="27"/>
        <end position="52"/>
    </location>
</feature>
<evidence type="ECO:0000256" key="4">
    <source>
        <dbReference type="ARBA" id="ARBA00022643"/>
    </source>
</evidence>
<comment type="similarity">
    <text evidence="10">Belongs to the NqrB/RnfD family.</text>
</comment>
<accession>A0A1Y1QV88</accession>
<evidence type="ECO:0000256" key="3">
    <source>
        <dbReference type="ARBA" id="ARBA00022630"/>
    </source>
</evidence>
<feature type="transmembrane region" description="Helical" evidence="10">
    <location>
        <begin position="203"/>
        <end position="228"/>
    </location>
</feature>
<dbReference type="PANTHER" id="PTHR30578:SF0">
    <property type="entry name" value="ION-TRANSLOCATING OXIDOREDUCTASE COMPLEX SUBUNIT D"/>
    <property type="match status" value="1"/>
</dbReference>
<name>A0A1Y1QV88_9GAMM</name>
<gene>
    <name evidence="10" type="primary">rnfD</name>
    <name evidence="11" type="ORF">BWK73_08770</name>
</gene>
<evidence type="ECO:0000256" key="8">
    <source>
        <dbReference type="ARBA" id="ARBA00022989"/>
    </source>
</evidence>
<keyword evidence="7 10" id="KW-0249">Electron transport</keyword>
<keyword evidence="1 10" id="KW-0813">Transport</keyword>
<dbReference type="InterPro" id="IPR004338">
    <property type="entry name" value="NqrB/RnfD"/>
</dbReference>
<feature type="transmembrane region" description="Helical" evidence="10">
    <location>
        <begin position="293"/>
        <end position="311"/>
    </location>
</feature>
<sequence>MSKKHIVLHTAPHVKKPQDVPTIMRHVVYALLPIVAFAVYQFGISVLALVIVTTLACLGTERFFNWMGNKPSSLSDWSSTISGILLALTLPPGFPLWMAAVAGIAGIAIGKAVFGGIGYNVFNPALVGRAFVQAAFPVAITTWTPAFFTGRFSEFVPSSLTAPFMMPPETAEWVKQVAVDGFTGATPLSLHKFQHISTAPFDLYTGMVAGSAGETSALLILVCGMYLVIRKMMNWQIPAWIFVGVVATSGVLYLINPDKYADPVFMLFSGGLMLGAMFMASDMVGSPLTPKGVMIYGLLIGFLTVLIRQFGSLSEGIMYAILLGNAMTPLIDTWTQPRLFGAQPKSAQSKGRAA</sequence>
<dbReference type="GO" id="GO:0055085">
    <property type="term" value="P:transmembrane transport"/>
    <property type="evidence" value="ECO:0007669"/>
    <property type="project" value="InterPro"/>
</dbReference>
<keyword evidence="9 10" id="KW-0472">Membrane</keyword>
<comment type="subunit">
    <text evidence="10">The complex is composed of six subunits: RnfA, RnfB, RnfC, RnfD, RnfE and RnfG.</text>
</comment>
<dbReference type="EMBL" id="MTEJ01000025">
    <property type="protein sequence ID" value="OQX14696.1"/>
    <property type="molecule type" value="Genomic_DNA"/>
</dbReference>
<keyword evidence="3 10" id="KW-0285">Flavoprotein</keyword>
<dbReference type="GO" id="GO:0005886">
    <property type="term" value="C:plasma membrane"/>
    <property type="evidence" value="ECO:0007669"/>
    <property type="project" value="UniProtKB-SubCell"/>
</dbReference>
<dbReference type="GO" id="GO:0022900">
    <property type="term" value="P:electron transport chain"/>
    <property type="evidence" value="ECO:0007669"/>
    <property type="project" value="UniProtKB-UniRule"/>
</dbReference>
<feature type="transmembrane region" description="Helical" evidence="10">
    <location>
        <begin position="235"/>
        <end position="255"/>
    </location>
</feature>
<keyword evidence="2 10" id="KW-0597">Phosphoprotein</keyword>
<keyword evidence="6 10" id="KW-1278">Translocase</keyword>
<dbReference type="Pfam" id="PF03116">
    <property type="entry name" value="NQR2_RnfD_RnfE"/>
    <property type="match status" value="1"/>
</dbReference>
<protein>
    <recommendedName>
        <fullName evidence="10">Ion-translocating oxidoreductase complex subunit D</fullName>
        <ecNumber evidence="10">7.-.-.-</ecNumber>
    </recommendedName>
    <alternativeName>
        <fullName evidence="10">Rnf electron transport complex subunit D</fullName>
    </alternativeName>
</protein>
<dbReference type="AlphaFoldDB" id="A0A1Y1QV88"/>
<feature type="transmembrane region" description="Helical" evidence="10">
    <location>
        <begin position="261"/>
        <end position="281"/>
    </location>
</feature>
<dbReference type="InterPro" id="IPR011303">
    <property type="entry name" value="RnfD_bac"/>
</dbReference>
<keyword evidence="10" id="KW-1003">Cell membrane</keyword>
<dbReference type="HAMAP" id="MF_00462">
    <property type="entry name" value="RsxD_RnfD"/>
    <property type="match status" value="1"/>
</dbReference>
<evidence type="ECO:0000313" key="11">
    <source>
        <dbReference type="EMBL" id="OQX14696.1"/>
    </source>
</evidence>
<comment type="function">
    <text evidence="10">Part of a membrane-bound complex that couples electron transfer with translocation of ions across the membrane.</text>
</comment>
<proteinExistence type="inferred from homology"/>
<comment type="cofactor">
    <cofactor evidence="10">
        <name>FMN</name>
        <dbReference type="ChEBI" id="CHEBI:58210"/>
    </cofactor>
</comment>
<keyword evidence="5 10" id="KW-0812">Transmembrane</keyword>
<organism evidence="11 12">
    <name type="scientific">Thiothrix lacustris</name>
    <dbReference type="NCBI Taxonomy" id="525917"/>
    <lineage>
        <taxon>Bacteria</taxon>
        <taxon>Pseudomonadati</taxon>
        <taxon>Pseudomonadota</taxon>
        <taxon>Gammaproteobacteria</taxon>
        <taxon>Thiotrichales</taxon>
        <taxon>Thiotrichaceae</taxon>
        <taxon>Thiothrix</taxon>
    </lineage>
</organism>
<keyword evidence="10" id="KW-0997">Cell inner membrane</keyword>
<evidence type="ECO:0000313" key="12">
    <source>
        <dbReference type="Proteomes" id="UP000192491"/>
    </source>
</evidence>
<comment type="subcellular location">
    <subcellularLocation>
        <location evidence="10">Cell inner membrane</location>
        <topology evidence="10">Multi-pass membrane protein</topology>
    </subcellularLocation>
</comment>
<evidence type="ECO:0000256" key="10">
    <source>
        <dbReference type="HAMAP-Rule" id="MF_00462"/>
    </source>
</evidence>
<comment type="caution">
    <text evidence="11">The sequence shown here is derived from an EMBL/GenBank/DDBJ whole genome shotgun (WGS) entry which is preliminary data.</text>
</comment>
<dbReference type="Proteomes" id="UP000192491">
    <property type="component" value="Unassembled WGS sequence"/>
</dbReference>
<evidence type="ECO:0000256" key="5">
    <source>
        <dbReference type="ARBA" id="ARBA00022692"/>
    </source>
</evidence>
<dbReference type="PANTHER" id="PTHR30578">
    <property type="entry name" value="ELECTRON TRANSPORT COMPLEX PROTEIN RNFD"/>
    <property type="match status" value="1"/>
</dbReference>
<dbReference type="EC" id="7.-.-.-" evidence="10"/>